<keyword evidence="12" id="KW-0732">Signal</keyword>
<feature type="signal peptide" evidence="12">
    <location>
        <begin position="1"/>
        <end position="22"/>
    </location>
</feature>
<evidence type="ECO:0000256" key="1">
    <source>
        <dbReference type="ARBA" id="ARBA00003196"/>
    </source>
</evidence>
<dbReference type="InterPro" id="IPR036280">
    <property type="entry name" value="Multihaem_cyt_sf"/>
</dbReference>
<keyword evidence="6 9" id="KW-0479">Metal-binding</keyword>
<evidence type="ECO:0000256" key="8">
    <source>
        <dbReference type="ARBA" id="ARBA00023004"/>
    </source>
</evidence>
<keyword evidence="7 9" id="KW-0249">Electron transport</keyword>
<feature type="binding site" description="axial binding residue" evidence="11">
    <location>
        <position position="93"/>
    </location>
    <ligand>
        <name>heme</name>
        <dbReference type="ChEBI" id="CHEBI:30413"/>
        <label>1</label>
    </ligand>
    <ligandPart>
        <name>Fe</name>
        <dbReference type="ChEBI" id="CHEBI:18248"/>
    </ligandPart>
</feature>
<protein>
    <recommendedName>
        <fullName evidence="2 9">Photosynthetic reaction center cytochrome c subunit</fullName>
    </recommendedName>
</protein>
<accession>A0A6M9PWG5</accession>
<keyword evidence="5 9" id="KW-0349">Heme</keyword>
<dbReference type="Pfam" id="PF02276">
    <property type="entry name" value="CytoC_RC"/>
    <property type="match status" value="1"/>
</dbReference>
<feature type="binding site" description="covalent" evidence="10">
    <location>
        <position position="251"/>
    </location>
    <ligand>
        <name>heme</name>
        <dbReference type="ChEBI" id="CHEBI:30413"/>
        <label>3</label>
    </ligand>
</feature>
<gene>
    <name evidence="13" type="ORF">DCO16_03425</name>
</gene>
<keyword evidence="8 9" id="KW-0408">Iron</keyword>
<dbReference type="GO" id="GO:0030077">
    <property type="term" value="C:plasma membrane light-harvesting complex"/>
    <property type="evidence" value="ECO:0007669"/>
    <property type="project" value="InterPro"/>
</dbReference>
<dbReference type="KEGG" id="pani:DCO16_03425"/>
<evidence type="ECO:0000256" key="11">
    <source>
        <dbReference type="PIRSR" id="PIRSR000017-2"/>
    </source>
</evidence>
<name>A0A6M9PWG5_9BURK</name>
<evidence type="ECO:0000256" key="7">
    <source>
        <dbReference type="ARBA" id="ARBA00022982"/>
    </source>
</evidence>
<dbReference type="PROSITE" id="PS51257">
    <property type="entry name" value="PROKAR_LIPOPROTEIN"/>
    <property type="match status" value="1"/>
</dbReference>
<sequence length="348" mass="38302">MNSFRQRIAIVLSALAILTLTACERPPIEAKQTGYRGTGMDQINNPRTDAQLAKINQLPASISASPDGPRAGDVYKNVKVLNNLSQEQFTTFMVSMTAWVSPKEGCAYCHNVQNFADDSLYTKTVSRRMIQMNQTINANWGDHVKETGVTCYTCHRGNNVPQNVWFNPVEKRGGNMLGNTNGQNDPIKTVGYASLPNQPFKDYFVANSRAARVNGDTALPTGHKASIQETENVYGVMMHMSNSLGVNCTYCHNSRAFSNWEQSTPQRVQAWYGIQMLKDVNSSYITPLTSIHPADHKGPDGDIAKANCTTCHQGVNKPLLGKSMLKDYPYLAAPAKKASADSMQTAKK</sequence>
<dbReference type="PIRSF" id="PIRSF000017">
    <property type="entry name" value="RC_cytochrome"/>
    <property type="match status" value="1"/>
</dbReference>
<dbReference type="GO" id="GO:0005506">
    <property type="term" value="F:iron ion binding"/>
    <property type="evidence" value="ECO:0007669"/>
    <property type="project" value="InterPro"/>
</dbReference>
<feature type="binding site" description="axial binding residue" evidence="11">
    <location>
        <position position="252"/>
    </location>
    <ligand>
        <name>heme</name>
        <dbReference type="ChEBI" id="CHEBI:30413"/>
        <label>3</label>
    </ligand>
    <ligandPart>
        <name>Fe</name>
        <dbReference type="ChEBI" id="CHEBI:18248"/>
    </ligandPart>
</feature>
<feature type="binding site" description="axial binding residue" evidence="11">
    <location>
        <position position="110"/>
    </location>
    <ligand>
        <name>heme</name>
        <dbReference type="ChEBI" id="CHEBI:30413"/>
        <label>1</label>
    </ligand>
    <ligandPart>
        <name>Fe</name>
        <dbReference type="ChEBI" id="CHEBI:18248"/>
    </ligandPart>
</feature>
<evidence type="ECO:0000313" key="13">
    <source>
        <dbReference type="EMBL" id="QKM62206.1"/>
    </source>
</evidence>
<comment type="PTM">
    <text evidence="9 10">Binds 4 heme groups per subunit.</text>
</comment>
<dbReference type="AlphaFoldDB" id="A0A6M9PWG5"/>
<keyword evidence="4 9" id="KW-0602">Photosynthesis</keyword>
<feature type="binding site" description="axial binding residue" evidence="11">
    <location>
        <position position="155"/>
    </location>
    <ligand>
        <name>heme</name>
        <dbReference type="ChEBI" id="CHEBI:30413"/>
        <label>2</label>
    </ligand>
    <ligandPart>
        <name>Fe</name>
        <dbReference type="ChEBI" id="CHEBI:18248"/>
    </ligandPart>
</feature>
<evidence type="ECO:0000256" key="2">
    <source>
        <dbReference type="ARBA" id="ARBA00015978"/>
    </source>
</evidence>
<dbReference type="Gene3D" id="1.10.468.10">
    <property type="entry name" value="Photosynthetic Reaction Center, subunit C, domain 2"/>
    <property type="match status" value="2"/>
</dbReference>
<reference evidence="13 14" key="1">
    <citation type="submission" date="2018-04" db="EMBL/GenBank/DDBJ databases">
        <title>Polynucleobacter sp. LimPoW16 genome.</title>
        <authorList>
            <person name="Hahn M.W."/>
        </authorList>
    </citation>
    <scope>NUCLEOTIDE SEQUENCE [LARGE SCALE GENOMIC DNA]</scope>
    <source>
        <strain evidence="13 14">LimPoW16</strain>
    </source>
</reference>
<evidence type="ECO:0000256" key="5">
    <source>
        <dbReference type="ARBA" id="ARBA00022617"/>
    </source>
</evidence>
<evidence type="ECO:0000256" key="9">
    <source>
        <dbReference type="PIRNR" id="PIRNR000017"/>
    </source>
</evidence>
<organism evidence="13 14">
    <name type="scientific">Polynucleobacter antarcticus</name>
    <dbReference type="NCBI Taxonomy" id="1743162"/>
    <lineage>
        <taxon>Bacteria</taxon>
        <taxon>Pseudomonadati</taxon>
        <taxon>Pseudomonadota</taxon>
        <taxon>Betaproteobacteria</taxon>
        <taxon>Burkholderiales</taxon>
        <taxon>Burkholderiaceae</taxon>
        <taxon>Polynucleobacter</taxon>
    </lineage>
</organism>
<keyword evidence="14" id="KW-1185">Reference proteome</keyword>
<dbReference type="SUPFAM" id="SSF48695">
    <property type="entry name" value="Multiheme cytochromes"/>
    <property type="match status" value="1"/>
</dbReference>
<feature type="binding site" description="covalent" evidence="10">
    <location>
        <position position="154"/>
    </location>
    <ligand>
        <name>heme</name>
        <dbReference type="ChEBI" id="CHEBI:30413"/>
        <label>2</label>
    </ligand>
</feature>
<evidence type="ECO:0000256" key="4">
    <source>
        <dbReference type="ARBA" id="ARBA00022531"/>
    </source>
</evidence>
<dbReference type="Proteomes" id="UP000500806">
    <property type="component" value="Chromosome"/>
</dbReference>
<evidence type="ECO:0000313" key="14">
    <source>
        <dbReference type="Proteomes" id="UP000500806"/>
    </source>
</evidence>
<evidence type="ECO:0000256" key="12">
    <source>
        <dbReference type="SAM" id="SignalP"/>
    </source>
</evidence>
<feature type="binding site" description="axial binding residue" evidence="11">
    <location>
        <position position="237"/>
    </location>
    <ligand>
        <name>heme</name>
        <dbReference type="ChEBI" id="CHEBI:30413"/>
        <label>3</label>
    </ligand>
    <ligandPart>
        <name>Fe</name>
        <dbReference type="ChEBI" id="CHEBI:18248"/>
    </ligandPart>
</feature>
<dbReference type="InterPro" id="IPR003158">
    <property type="entry name" value="Photosyn_RC_cyt_c-su"/>
</dbReference>
<dbReference type="NCBIfam" id="NF040706">
    <property type="entry name" value="photo_cyt_PufC"/>
    <property type="match status" value="1"/>
</dbReference>
<dbReference type="GO" id="GO:0019684">
    <property type="term" value="P:photosynthesis, light reaction"/>
    <property type="evidence" value="ECO:0007669"/>
    <property type="project" value="InterPro"/>
</dbReference>
<feature type="binding site" description="covalent" evidence="10">
    <location>
        <position position="151"/>
    </location>
    <ligand>
        <name>heme</name>
        <dbReference type="ChEBI" id="CHEBI:30413"/>
        <label>2</label>
    </ligand>
</feature>
<feature type="binding site" description="covalent" evidence="10">
    <location>
        <position position="311"/>
    </location>
    <ligand>
        <name>heme</name>
        <dbReference type="ChEBI" id="CHEBI:30413"/>
        <label>4</label>
    </ligand>
</feature>
<comment type="function">
    <text evidence="1 9">The reaction center of purple bacteria contains a tightly bound cytochrome molecule which re-reduces the photo oxidized primary electron donor.</text>
</comment>
<feature type="binding site" description="covalent" evidence="10">
    <location>
        <position position="308"/>
    </location>
    <ligand>
        <name>heme</name>
        <dbReference type="ChEBI" id="CHEBI:30413"/>
        <label>4</label>
    </ligand>
</feature>
<evidence type="ECO:0000256" key="10">
    <source>
        <dbReference type="PIRSR" id="PIRSR000017-1"/>
    </source>
</evidence>
<dbReference type="EMBL" id="CP028941">
    <property type="protein sequence ID" value="QKM62206.1"/>
    <property type="molecule type" value="Genomic_DNA"/>
</dbReference>
<proteinExistence type="predicted"/>
<dbReference type="GO" id="GO:0009055">
    <property type="term" value="F:electron transfer activity"/>
    <property type="evidence" value="ECO:0007669"/>
    <property type="project" value="InterPro"/>
</dbReference>
<feature type="binding site" description="covalent" evidence="10">
    <location>
        <position position="248"/>
    </location>
    <ligand>
        <name>heme</name>
        <dbReference type="ChEBI" id="CHEBI:30413"/>
        <label>3</label>
    </ligand>
</feature>
<dbReference type="CDD" id="cd09224">
    <property type="entry name" value="CytoC_RC"/>
    <property type="match status" value="1"/>
</dbReference>
<keyword evidence="3 9" id="KW-0813">Transport</keyword>
<feature type="chain" id="PRO_5026658493" description="Photosynthetic reaction center cytochrome c subunit" evidence="12">
    <location>
        <begin position="23"/>
        <end position="348"/>
    </location>
</feature>
<feature type="binding site" description="covalent" evidence="10">
    <location>
        <position position="106"/>
    </location>
    <ligand>
        <name>heme</name>
        <dbReference type="ChEBI" id="CHEBI:30413"/>
        <label>1</label>
    </ligand>
</feature>
<keyword evidence="9" id="KW-0674">Reaction center</keyword>
<evidence type="ECO:0000256" key="3">
    <source>
        <dbReference type="ARBA" id="ARBA00022448"/>
    </source>
</evidence>
<feature type="binding site" description="axial binding residue" evidence="11">
    <location>
        <position position="312"/>
    </location>
    <ligand>
        <name>heme</name>
        <dbReference type="ChEBI" id="CHEBI:30413"/>
        <label>4</label>
    </ligand>
    <ligandPart>
        <name>Fe</name>
        <dbReference type="ChEBI" id="CHEBI:18248"/>
    </ligandPart>
</feature>
<evidence type="ECO:0000256" key="6">
    <source>
        <dbReference type="ARBA" id="ARBA00022723"/>
    </source>
</evidence>
<dbReference type="GO" id="GO:0020037">
    <property type="term" value="F:heme binding"/>
    <property type="evidence" value="ECO:0007669"/>
    <property type="project" value="InterPro"/>
</dbReference>
<dbReference type="InterPro" id="IPR023119">
    <property type="entry name" value="Multihaem_cyt_PRC_cyt_su-like"/>
</dbReference>
<feature type="binding site" description="covalent" evidence="10">
    <location>
        <position position="109"/>
    </location>
    <ligand>
        <name>heme</name>
        <dbReference type="ChEBI" id="CHEBI:30413"/>
        <label>1</label>
    </ligand>
</feature>
<dbReference type="RefSeq" id="WP_173942355.1">
    <property type="nucleotide sequence ID" value="NZ_CBCSCD010000003.1"/>
</dbReference>
<feature type="binding site" description="axial binding residue" evidence="11">
    <location>
        <position position="129"/>
    </location>
    <ligand>
        <name>heme</name>
        <dbReference type="ChEBI" id="CHEBI:30413"/>
        <label>2</label>
    </ligand>
    <ligandPart>
        <name>Fe</name>
        <dbReference type="ChEBI" id="CHEBI:18248"/>
    </ligandPart>
</feature>
<feature type="binding site" description="axial binding residue" evidence="11">
    <location>
        <position position="143"/>
    </location>
    <ligand>
        <name>heme</name>
        <dbReference type="ChEBI" id="CHEBI:30413"/>
        <label>4</label>
    </ligand>
    <ligandPart>
        <name>Fe</name>
        <dbReference type="ChEBI" id="CHEBI:18248"/>
    </ligandPart>
</feature>